<dbReference type="CDD" id="cd00009">
    <property type="entry name" value="AAA"/>
    <property type="match status" value="1"/>
</dbReference>
<evidence type="ECO:0000256" key="5">
    <source>
        <dbReference type="ARBA" id="ARBA00023159"/>
    </source>
</evidence>
<evidence type="ECO:0000256" key="6">
    <source>
        <dbReference type="ARBA" id="ARBA00023163"/>
    </source>
</evidence>
<dbReference type="FunFam" id="3.40.50.300:FF:000006">
    <property type="entry name" value="DNA-binding transcriptional regulator NtrC"/>
    <property type="match status" value="1"/>
</dbReference>
<dbReference type="SUPFAM" id="SSF52540">
    <property type="entry name" value="P-loop containing nucleoside triphosphate hydrolases"/>
    <property type="match status" value="1"/>
</dbReference>
<evidence type="ECO:0000259" key="8">
    <source>
        <dbReference type="PROSITE" id="PS50045"/>
    </source>
</evidence>
<dbReference type="PROSITE" id="PS50110">
    <property type="entry name" value="RESPONSE_REGULATORY"/>
    <property type="match status" value="1"/>
</dbReference>
<dbReference type="Gene3D" id="1.10.10.60">
    <property type="entry name" value="Homeodomain-like"/>
    <property type="match status" value="1"/>
</dbReference>
<evidence type="ECO:0000256" key="7">
    <source>
        <dbReference type="PROSITE-ProRule" id="PRU00169"/>
    </source>
</evidence>
<dbReference type="GO" id="GO:0006355">
    <property type="term" value="P:regulation of DNA-templated transcription"/>
    <property type="evidence" value="ECO:0007669"/>
    <property type="project" value="InterPro"/>
</dbReference>
<dbReference type="GO" id="GO:0000160">
    <property type="term" value="P:phosphorelay signal transduction system"/>
    <property type="evidence" value="ECO:0007669"/>
    <property type="project" value="InterPro"/>
</dbReference>
<dbReference type="Gene3D" id="3.40.50.300">
    <property type="entry name" value="P-loop containing nucleotide triphosphate hydrolases"/>
    <property type="match status" value="1"/>
</dbReference>
<name>A0A832A2W0_9BACT</name>
<dbReference type="EMBL" id="DSTK01000013">
    <property type="protein sequence ID" value="HFK96702.1"/>
    <property type="molecule type" value="Genomic_DNA"/>
</dbReference>
<dbReference type="InterPro" id="IPR025944">
    <property type="entry name" value="Sigma_54_int_dom_CS"/>
</dbReference>
<dbReference type="InterPro" id="IPR009057">
    <property type="entry name" value="Homeodomain-like_sf"/>
</dbReference>
<dbReference type="Pfam" id="PF02954">
    <property type="entry name" value="HTH_8"/>
    <property type="match status" value="1"/>
</dbReference>
<sequence>MTAESAAILDRKKGTTDSMHVAFLESRPASASPVRPVVEDLGHRCTVVKTVPQALSLLEEDPPQAAFVSLNGTGTEALEFLEHVQSLDDPFPVIVLSAEPSLDLAVQAMQRGAQDFWVLPVSRERITQTLAWLDERRQGDGRKAEPSGSGSNDEIITRNPAMLKLKAIALKVAASDATVFIQGESGTGKELFARYIHRHSRRARGPFLAVNCAALPESLLESELFGYEKGAFTGANRLRKGKFELAHQGTLLLDEITEIPIHLQAKLLRVLQEGEIDRLGGRYPVPIDVRVLTTTNLNVAEAVREQRFRKDLYYRLNVIPLKIPPLRDRLDDIPVLVEYFLRRFQKRLGSSTREASPEAMRKLQSYSWPGNVRELENVLQRAVLLSEGPVLEPDDLEWDPVEETPQGPLPLMSLEDMERRMIHKALAATDGNRTRAAEILGISVRTLRNKLHEYAQDIPEAL</sequence>
<feature type="domain" description="Sigma-54 factor interaction" evidence="8">
    <location>
        <begin position="155"/>
        <end position="384"/>
    </location>
</feature>
<evidence type="ECO:0000259" key="9">
    <source>
        <dbReference type="PROSITE" id="PS50110"/>
    </source>
</evidence>
<keyword evidence="2" id="KW-0067">ATP-binding</keyword>
<dbReference type="InterPro" id="IPR027417">
    <property type="entry name" value="P-loop_NTPase"/>
</dbReference>
<protein>
    <submittedName>
        <fullName evidence="10">Sigma-54-dependent Fis family transcriptional regulator</fullName>
    </submittedName>
</protein>
<dbReference type="Gene3D" id="1.10.8.60">
    <property type="match status" value="1"/>
</dbReference>
<dbReference type="Pfam" id="PF00158">
    <property type="entry name" value="Sigma54_activat"/>
    <property type="match status" value="1"/>
</dbReference>
<dbReference type="InterPro" id="IPR003593">
    <property type="entry name" value="AAA+_ATPase"/>
</dbReference>
<dbReference type="InterPro" id="IPR025662">
    <property type="entry name" value="Sigma_54_int_dom_ATP-bd_1"/>
</dbReference>
<dbReference type="InterPro" id="IPR002197">
    <property type="entry name" value="HTH_Fis"/>
</dbReference>
<dbReference type="PROSITE" id="PS00688">
    <property type="entry name" value="SIGMA54_INTERACT_3"/>
    <property type="match status" value="1"/>
</dbReference>
<evidence type="ECO:0000256" key="1">
    <source>
        <dbReference type="ARBA" id="ARBA00022741"/>
    </source>
</evidence>
<dbReference type="InterPro" id="IPR002078">
    <property type="entry name" value="Sigma_54_int"/>
</dbReference>
<comment type="caution">
    <text evidence="10">The sequence shown here is derived from an EMBL/GenBank/DDBJ whole genome shotgun (WGS) entry which is preliminary data.</text>
</comment>
<dbReference type="Pfam" id="PF00072">
    <property type="entry name" value="Response_reg"/>
    <property type="match status" value="1"/>
</dbReference>
<dbReference type="PROSITE" id="PS00675">
    <property type="entry name" value="SIGMA54_INTERACT_1"/>
    <property type="match status" value="1"/>
</dbReference>
<dbReference type="InterPro" id="IPR001789">
    <property type="entry name" value="Sig_transdc_resp-reg_receiver"/>
</dbReference>
<keyword evidence="5" id="KW-0010">Activator</keyword>
<evidence type="ECO:0000256" key="4">
    <source>
        <dbReference type="ARBA" id="ARBA00023125"/>
    </source>
</evidence>
<dbReference type="SMART" id="SM00382">
    <property type="entry name" value="AAA"/>
    <property type="match status" value="1"/>
</dbReference>
<keyword evidence="3" id="KW-0805">Transcription regulation</keyword>
<dbReference type="GO" id="GO:0005524">
    <property type="term" value="F:ATP binding"/>
    <property type="evidence" value="ECO:0007669"/>
    <property type="project" value="UniProtKB-KW"/>
</dbReference>
<dbReference type="SMART" id="SM00448">
    <property type="entry name" value="REC"/>
    <property type="match status" value="1"/>
</dbReference>
<dbReference type="FunFam" id="1.10.8.60:FF:000014">
    <property type="entry name" value="DNA-binding transcriptional regulator NtrC"/>
    <property type="match status" value="1"/>
</dbReference>
<dbReference type="Gene3D" id="3.40.50.2300">
    <property type="match status" value="1"/>
</dbReference>
<dbReference type="GO" id="GO:0043565">
    <property type="term" value="F:sequence-specific DNA binding"/>
    <property type="evidence" value="ECO:0007669"/>
    <property type="project" value="InterPro"/>
</dbReference>
<dbReference type="PANTHER" id="PTHR32071">
    <property type="entry name" value="TRANSCRIPTIONAL REGULATORY PROTEIN"/>
    <property type="match status" value="1"/>
</dbReference>
<dbReference type="PRINTS" id="PR01590">
    <property type="entry name" value="HTHFIS"/>
</dbReference>
<dbReference type="Pfam" id="PF25601">
    <property type="entry name" value="AAA_lid_14"/>
    <property type="match status" value="1"/>
</dbReference>
<evidence type="ECO:0000313" key="10">
    <source>
        <dbReference type="EMBL" id="HFK96702.1"/>
    </source>
</evidence>
<gene>
    <name evidence="10" type="ORF">ENS06_05180</name>
</gene>
<dbReference type="SUPFAM" id="SSF52172">
    <property type="entry name" value="CheY-like"/>
    <property type="match status" value="1"/>
</dbReference>
<dbReference type="InterPro" id="IPR011006">
    <property type="entry name" value="CheY-like_superfamily"/>
</dbReference>
<reference evidence="10" key="1">
    <citation type="journal article" date="2020" name="mSystems">
        <title>Genome- and Community-Level Interaction Insights into Carbon Utilization and Element Cycling Functions of Hydrothermarchaeota in Hydrothermal Sediment.</title>
        <authorList>
            <person name="Zhou Z."/>
            <person name="Liu Y."/>
            <person name="Xu W."/>
            <person name="Pan J."/>
            <person name="Luo Z.H."/>
            <person name="Li M."/>
        </authorList>
    </citation>
    <scope>NUCLEOTIDE SEQUENCE [LARGE SCALE GENOMIC DNA]</scope>
    <source>
        <strain evidence="10">SpSt-456</strain>
    </source>
</reference>
<dbReference type="InterPro" id="IPR058031">
    <property type="entry name" value="AAA_lid_NorR"/>
</dbReference>
<evidence type="ECO:0000256" key="2">
    <source>
        <dbReference type="ARBA" id="ARBA00022840"/>
    </source>
</evidence>
<keyword evidence="6" id="KW-0804">Transcription</keyword>
<dbReference type="PROSITE" id="PS50045">
    <property type="entry name" value="SIGMA54_INTERACT_4"/>
    <property type="match status" value="1"/>
</dbReference>
<organism evidence="10">
    <name type="scientific">Desulfacinum infernum</name>
    <dbReference type="NCBI Taxonomy" id="35837"/>
    <lineage>
        <taxon>Bacteria</taxon>
        <taxon>Pseudomonadati</taxon>
        <taxon>Thermodesulfobacteriota</taxon>
        <taxon>Syntrophobacteria</taxon>
        <taxon>Syntrophobacterales</taxon>
        <taxon>Syntrophobacteraceae</taxon>
        <taxon>Desulfacinum</taxon>
    </lineage>
</organism>
<keyword evidence="1" id="KW-0547">Nucleotide-binding</keyword>
<accession>A0A832A2W0</accession>
<dbReference type="SUPFAM" id="SSF46689">
    <property type="entry name" value="Homeodomain-like"/>
    <property type="match status" value="1"/>
</dbReference>
<feature type="domain" description="Response regulatory" evidence="9">
    <location>
        <begin position="20"/>
        <end position="134"/>
    </location>
</feature>
<dbReference type="AlphaFoldDB" id="A0A832A2W0"/>
<evidence type="ECO:0000256" key="3">
    <source>
        <dbReference type="ARBA" id="ARBA00023015"/>
    </source>
</evidence>
<comment type="caution">
    <text evidence="7">Lacks conserved residue(s) required for the propagation of feature annotation.</text>
</comment>
<proteinExistence type="predicted"/>
<keyword evidence="4" id="KW-0238">DNA-binding</keyword>
<dbReference type="PANTHER" id="PTHR32071:SF21">
    <property type="entry name" value="TRANSCRIPTIONAL REGULATORY PROTEIN FLGR"/>
    <property type="match status" value="1"/>
</dbReference>